<dbReference type="Proteomes" id="UP001607069">
    <property type="component" value="Unassembled WGS sequence"/>
</dbReference>
<gene>
    <name evidence="1" type="ORF">ACG5V6_01950</name>
</gene>
<comment type="caution">
    <text evidence="1">The sequence shown here is derived from an EMBL/GenBank/DDBJ whole genome shotgun (WGS) entry which is preliminary data.</text>
</comment>
<name>A0ABW7HML2_9ACTN</name>
<organism evidence="1 2">
    <name type="scientific">Streptomyces chitinivorans</name>
    <dbReference type="NCBI Taxonomy" id="1257027"/>
    <lineage>
        <taxon>Bacteria</taxon>
        <taxon>Bacillati</taxon>
        <taxon>Actinomycetota</taxon>
        <taxon>Actinomycetes</taxon>
        <taxon>Kitasatosporales</taxon>
        <taxon>Streptomycetaceae</taxon>
        <taxon>Streptomyces</taxon>
    </lineage>
</organism>
<keyword evidence="2" id="KW-1185">Reference proteome</keyword>
<protein>
    <submittedName>
        <fullName evidence="1">Uncharacterized protein</fullName>
    </submittedName>
</protein>
<accession>A0ABW7HML2</accession>
<evidence type="ECO:0000313" key="2">
    <source>
        <dbReference type="Proteomes" id="UP001607069"/>
    </source>
</evidence>
<evidence type="ECO:0000313" key="1">
    <source>
        <dbReference type="EMBL" id="MFH0246987.1"/>
    </source>
</evidence>
<proteinExistence type="predicted"/>
<reference evidence="1 2" key="1">
    <citation type="submission" date="2024-10" db="EMBL/GenBank/DDBJ databases">
        <authorList>
            <person name="Cho J.-C."/>
        </authorList>
    </citation>
    <scope>NUCLEOTIDE SEQUENCE [LARGE SCALE GENOMIC DNA]</scope>
    <source>
        <strain evidence="1 2">KCTC29696</strain>
    </source>
</reference>
<sequence>MSTIPNPPDFAQPVEAVPVTVSITMDLDDPVIYVVPCGQCQQLIAVDHFTLGHEALCRCGGMTPVAWRDPREDWAESLSAALSGRSGGVER</sequence>
<dbReference type="EMBL" id="JBIHMK010000004">
    <property type="protein sequence ID" value="MFH0246987.1"/>
    <property type="molecule type" value="Genomic_DNA"/>
</dbReference>
<dbReference type="RefSeq" id="WP_279951019.1">
    <property type="nucleotide sequence ID" value="NZ_BAABEN010000012.1"/>
</dbReference>